<reference evidence="2 3" key="1">
    <citation type="submission" date="2016-09" db="EMBL/GenBank/DDBJ databases">
        <title>Extensive genetic diversity and differential bi-allelic expression allows diatom success in the polar Southern Ocean.</title>
        <authorList>
            <consortium name="DOE Joint Genome Institute"/>
            <person name="Mock T."/>
            <person name="Otillar R.P."/>
            <person name="Strauss J."/>
            <person name="Dupont C."/>
            <person name="Frickenhaus S."/>
            <person name="Maumus F."/>
            <person name="Mcmullan M."/>
            <person name="Sanges R."/>
            <person name="Schmutz J."/>
            <person name="Toseland A."/>
            <person name="Valas R."/>
            <person name="Veluchamy A."/>
            <person name="Ward B.J."/>
            <person name="Allen A."/>
            <person name="Barry K."/>
            <person name="Falciatore A."/>
            <person name="Ferrante M."/>
            <person name="Fortunato A.E."/>
            <person name="Gloeckner G."/>
            <person name="Gruber A."/>
            <person name="Hipkin R."/>
            <person name="Janech M."/>
            <person name="Kroth P."/>
            <person name="Leese F."/>
            <person name="Lindquist E."/>
            <person name="Lyon B.R."/>
            <person name="Martin J."/>
            <person name="Mayer C."/>
            <person name="Parker M."/>
            <person name="Quesneville H."/>
            <person name="Raymond J."/>
            <person name="Uhlig C."/>
            <person name="Valentin K.U."/>
            <person name="Worden A.Z."/>
            <person name="Armbrust E.V."/>
            <person name="Bowler C."/>
            <person name="Green B."/>
            <person name="Moulton V."/>
            <person name="Van Oosterhout C."/>
            <person name="Grigoriev I."/>
        </authorList>
    </citation>
    <scope>NUCLEOTIDE SEQUENCE [LARGE SCALE GENOMIC DNA]</scope>
    <source>
        <strain evidence="2 3">CCMP1102</strain>
    </source>
</reference>
<dbReference type="EMBL" id="KV784355">
    <property type="protein sequence ID" value="OEU20261.1"/>
    <property type="molecule type" value="Genomic_DNA"/>
</dbReference>
<protein>
    <submittedName>
        <fullName evidence="2">Uncharacterized protein</fullName>
    </submittedName>
</protein>
<evidence type="ECO:0000256" key="1">
    <source>
        <dbReference type="SAM" id="SignalP"/>
    </source>
</evidence>
<feature type="signal peptide" evidence="1">
    <location>
        <begin position="1"/>
        <end position="15"/>
    </location>
</feature>
<feature type="chain" id="PRO_5012498098" evidence="1">
    <location>
        <begin position="16"/>
        <end position="330"/>
    </location>
</feature>
<evidence type="ECO:0000313" key="3">
    <source>
        <dbReference type="Proteomes" id="UP000095751"/>
    </source>
</evidence>
<gene>
    <name evidence="2" type="ORF">FRACYDRAFT_236334</name>
</gene>
<keyword evidence="1" id="KW-0732">Signal</keyword>
<dbReference type="InParanoid" id="A0A1E7FQ22"/>
<organism evidence="2 3">
    <name type="scientific">Fragilariopsis cylindrus CCMP1102</name>
    <dbReference type="NCBI Taxonomy" id="635003"/>
    <lineage>
        <taxon>Eukaryota</taxon>
        <taxon>Sar</taxon>
        <taxon>Stramenopiles</taxon>
        <taxon>Ochrophyta</taxon>
        <taxon>Bacillariophyta</taxon>
        <taxon>Bacillariophyceae</taxon>
        <taxon>Bacillariophycidae</taxon>
        <taxon>Bacillariales</taxon>
        <taxon>Bacillariaceae</taxon>
        <taxon>Fragilariopsis</taxon>
    </lineage>
</organism>
<accession>A0A1E7FQ22</accession>
<keyword evidence="3" id="KW-1185">Reference proteome</keyword>
<dbReference type="Proteomes" id="UP000095751">
    <property type="component" value="Unassembled WGS sequence"/>
</dbReference>
<dbReference type="AlphaFoldDB" id="A0A1E7FQ22"/>
<evidence type="ECO:0000313" key="2">
    <source>
        <dbReference type="EMBL" id="OEU20261.1"/>
    </source>
</evidence>
<name>A0A1E7FQ22_9STRA</name>
<dbReference type="KEGG" id="fcy:FRACYDRAFT_236334"/>
<proteinExistence type="predicted"/>
<sequence length="330" mass="34661">MKLLTAVTFIILAHASCYVPSVLSTKGGMGDNTATTATMEDGINNDERQLASSSSTGYKYTRNYLTIIQPEDFVTVFPDGAINIGSGVPSLVGSSTIQKGGVYDPADIDLVNRLNGVGPEDLTPAVLASFNDDEGDALDAIGGFKFAGDRQPKQPVPPGDSAFFYHGECVVNSAISSPFPQRVDRQLGPGLDIEGFLASITVLSHTCNLNICLGGGGFNCIAFYSGTSFVFDIGEQISSPKDLDYTVEGDIKLPPPFPSTIIGGTGSFEGIEGTVDIATICGTTGPILTPCDDCKRALSEEKLLTFTKVRLGSIVQTISIKSNMPLPVAP</sequence>